<feature type="domain" description="Glutamine amidotransferase type-2" evidence="9">
    <location>
        <begin position="2"/>
        <end position="224"/>
    </location>
</feature>
<dbReference type="PROSITE" id="PS51464">
    <property type="entry name" value="SIS"/>
    <property type="match status" value="2"/>
</dbReference>
<dbReference type="PANTHER" id="PTHR10937:SF0">
    <property type="entry name" value="GLUTAMINE--FRUCTOSE-6-PHOSPHATE TRANSAMINASE (ISOMERIZING)"/>
    <property type="match status" value="1"/>
</dbReference>
<dbReference type="EMBL" id="CP071795">
    <property type="protein sequence ID" value="QTD36554.1"/>
    <property type="molecule type" value="Genomic_DNA"/>
</dbReference>
<dbReference type="Gene3D" id="3.60.20.10">
    <property type="entry name" value="Glutamine Phosphoribosylpyrophosphate, subunit 1, domain 1"/>
    <property type="match status" value="1"/>
</dbReference>
<evidence type="ECO:0000259" key="9">
    <source>
        <dbReference type="PROSITE" id="PS51278"/>
    </source>
</evidence>
<dbReference type="InterPro" id="IPR046348">
    <property type="entry name" value="SIS_dom_sf"/>
</dbReference>
<dbReference type="GO" id="GO:0004360">
    <property type="term" value="F:glutamine-fructose-6-phosphate transaminase (isomerizing) activity"/>
    <property type="evidence" value="ECO:0007669"/>
    <property type="project" value="UniProtKB-EC"/>
</dbReference>
<evidence type="ECO:0000256" key="6">
    <source>
        <dbReference type="ARBA" id="ARBA00022737"/>
    </source>
</evidence>
<comment type="function">
    <text evidence="8">Catalyzes the first step in hexosamine metabolism, converting fructose-6P into glucosamine-6P using glutamine as a nitrogen source.</text>
</comment>
<dbReference type="PANTHER" id="PTHR10937">
    <property type="entry name" value="GLUCOSAMINE--FRUCTOSE-6-PHOSPHATE AMINOTRANSFERASE, ISOMERIZING"/>
    <property type="match status" value="1"/>
</dbReference>
<keyword evidence="8" id="KW-0963">Cytoplasm</keyword>
<dbReference type="SUPFAM" id="SSF56235">
    <property type="entry name" value="N-terminal nucleophile aminohydrolases (Ntn hydrolases)"/>
    <property type="match status" value="1"/>
</dbReference>
<gene>
    <name evidence="8 11" type="primary">glmS</name>
    <name evidence="11" type="ORF">JL193_10390</name>
</gene>
<dbReference type="InterPro" id="IPR029055">
    <property type="entry name" value="Ntn_hydrolases_N"/>
</dbReference>
<dbReference type="InterPro" id="IPR001347">
    <property type="entry name" value="SIS_dom"/>
</dbReference>
<feature type="domain" description="SIS" evidence="10">
    <location>
        <begin position="467"/>
        <end position="608"/>
    </location>
</feature>
<keyword evidence="7" id="KW-0315">Glutamine amidotransferase</keyword>
<dbReference type="Pfam" id="PF01380">
    <property type="entry name" value="SIS"/>
    <property type="match status" value="2"/>
</dbReference>
<evidence type="ECO:0000256" key="2">
    <source>
        <dbReference type="ARBA" id="ARBA00012916"/>
    </source>
</evidence>
<comment type="subunit">
    <text evidence="8">Homodimer.</text>
</comment>
<dbReference type="CDD" id="cd05009">
    <property type="entry name" value="SIS_GlmS_GlmD_2"/>
    <property type="match status" value="1"/>
</dbReference>
<dbReference type="SUPFAM" id="SSF53697">
    <property type="entry name" value="SIS domain"/>
    <property type="match status" value="1"/>
</dbReference>
<keyword evidence="5 8" id="KW-0808">Transferase</keyword>
<keyword evidence="6" id="KW-0677">Repeat</keyword>
<proteinExistence type="inferred from homology"/>
<organism evidence="11 12">
    <name type="scientific">Polaribacter batillariae</name>
    <dbReference type="NCBI Taxonomy" id="2808900"/>
    <lineage>
        <taxon>Bacteria</taxon>
        <taxon>Pseudomonadati</taxon>
        <taxon>Bacteroidota</taxon>
        <taxon>Flavobacteriia</taxon>
        <taxon>Flavobacteriales</taxon>
        <taxon>Flavobacteriaceae</taxon>
    </lineage>
</organism>
<dbReference type="Gene3D" id="3.40.50.10490">
    <property type="entry name" value="Glucose-6-phosphate isomerase like protein, domain 1"/>
    <property type="match status" value="2"/>
</dbReference>
<feature type="active site" description="Nucleophile; for GATase activity" evidence="8">
    <location>
        <position position="2"/>
    </location>
</feature>
<dbReference type="EC" id="2.6.1.16" evidence="2 8"/>
<dbReference type="InterPro" id="IPR047084">
    <property type="entry name" value="GFAT_N"/>
</dbReference>
<evidence type="ECO:0000256" key="5">
    <source>
        <dbReference type="ARBA" id="ARBA00022679"/>
    </source>
</evidence>
<feature type="active site" description="For Fru-6P isomerization activity" evidence="8">
    <location>
        <position position="613"/>
    </location>
</feature>
<evidence type="ECO:0000313" key="11">
    <source>
        <dbReference type="EMBL" id="QTD36554.1"/>
    </source>
</evidence>
<dbReference type="CDD" id="cd05008">
    <property type="entry name" value="SIS_GlmS_GlmD_1"/>
    <property type="match status" value="1"/>
</dbReference>
<dbReference type="InterPro" id="IPR035466">
    <property type="entry name" value="GlmS/AgaS_SIS"/>
</dbReference>
<evidence type="ECO:0000256" key="8">
    <source>
        <dbReference type="HAMAP-Rule" id="MF_00164"/>
    </source>
</evidence>
<evidence type="ECO:0000313" key="12">
    <source>
        <dbReference type="Proteomes" id="UP000663935"/>
    </source>
</evidence>
<evidence type="ECO:0000256" key="7">
    <source>
        <dbReference type="ARBA" id="ARBA00022962"/>
    </source>
</evidence>
<dbReference type="InterPro" id="IPR017932">
    <property type="entry name" value="GATase_2_dom"/>
</dbReference>
<dbReference type="HAMAP" id="MF_00164">
    <property type="entry name" value="GlmS"/>
    <property type="match status" value="1"/>
</dbReference>
<dbReference type="PROSITE" id="PS51278">
    <property type="entry name" value="GATASE_TYPE_2"/>
    <property type="match status" value="1"/>
</dbReference>
<dbReference type="NCBIfam" id="NF001484">
    <property type="entry name" value="PRK00331.1"/>
    <property type="match status" value="1"/>
</dbReference>
<evidence type="ECO:0000256" key="1">
    <source>
        <dbReference type="ARBA" id="ARBA00001031"/>
    </source>
</evidence>
<keyword evidence="4 8" id="KW-0032">Aminotransferase</keyword>
<comment type="subcellular location">
    <subcellularLocation>
        <location evidence="8">Cytoplasm</location>
    </subcellularLocation>
</comment>
<feature type="initiator methionine" description="Removed" evidence="8">
    <location>
        <position position="1"/>
    </location>
</feature>
<dbReference type="CDD" id="cd00714">
    <property type="entry name" value="GFAT"/>
    <property type="match status" value="1"/>
</dbReference>
<reference evidence="11 12" key="1">
    <citation type="submission" date="2021-03" db="EMBL/GenBank/DDBJ databases">
        <title>Complete genome of Polaribacter_sp.G4M1.</title>
        <authorList>
            <person name="Jeong S.W."/>
            <person name="Bae J.W."/>
        </authorList>
    </citation>
    <scope>NUCLEOTIDE SEQUENCE [LARGE SCALE GENOMIC DNA]</scope>
    <source>
        <strain evidence="11 12">G4M1</strain>
    </source>
</reference>
<accession>A0ABX7SUN7</accession>
<feature type="domain" description="SIS" evidence="10">
    <location>
        <begin position="295"/>
        <end position="434"/>
    </location>
</feature>
<evidence type="ECO:0000259" key="10">
    <source>
        <dbReference type="PROSITE" id="PS51464"/>
    </source>
</evidence>
<evidence type="ECO:0000256" key="3">
    <source>
        <dbReference type="ARBA" id="ARBA00016090"/>
    </source>
</evidence>
<dbReference type="InterPro" id="IPR005855">
    <property type="entry name" value="GFAT"/>
</dbReference>
<comment type="catalytic activity">
    <reaction evidence="1 8">
        <text>D-fructose 6-phosphate + L-glutamine = D-glucosamine 6-phosphate + L-glutamate</text>
        <dbReference type="Rhea" id="RHEA:13237"/>
        <dbReference type="ChEBI" id="CHEBI:29985"/>
        <dbReference type="ChEBI" id="CHEBI:58359"/>
        <dbReference type="ChEBI" id="CHEBI:58725"/>
        <dbReference type="ChEBI" id="CHEBI:61527"/>
        <dbReference type="EC" id="2.6.1.16"/>
    </reaction>
</comment>
<dbReference type="Pfam" id="PF13522">
    <property type="entry name" value="GATase_6"/>
    <property type="match status" value="1"/>
</dbReference>
<name>A0ABX7SUN7_9FLAO</name>
<sequence>MCGITGYIGFRDAYPIVINGLKRLEYRGYDSAGIMMYDGDKIHLSKTKGKVSDLELITEKEQERKKGNIGMGHTRWATHGVPNDVNSHPHFSQTGDLVIVHNGIIENYDTLRKELITRGYTFKSDTDTEVLVNLIEEVKKQEGCKLGKAVQLALNNVIGAYAIAVFDKTKPNEIIVARLGSPIAIGVGKDNSEFFVASDASPFIEYTKDAIYLEDEEMAIIKLDKGIKVRKINDDSLVDANIQELQLSLEQIEKGGYDHFMLKEIHEQPKAITDTYRGRLLANEGIIRMAGIDDHMNKFLNAERIIIVACGTSWHAGLVGEYLIEEFARIPVEVEYASEFRYRNPIVTSKDIVIAISQSGETADTLAAIKLAKSKGAFVFGVCNVVGSSIARETDAGAYTHAGPEIGVASTKAFTTQITVLTLLALKLASKKGQLSKPELRSYLQQMQLIPNKVEELLKIDTKVKKIAAVYKDAPNCLYLGRGFNFPVALEGALKLKEISYIHAEGYPAAEMKHGPIALIDENMPIFVIATNKGHYEKVVSNIQEIKSRAGKIIAIVTEGDTQVKEIADHVIEIPETEEAFTPLLTTIPLQLLSYHIAVMLGKNVDQPRNLAKSVTVE</sequence>
<protein>
    <recommendedName>
        <fullName evidence="3 8">Glutamine--fructose-6-phosphate aminotransferase [isomerizing]</fullName>
        <ecNumber evidence="2 8">2.6.1.16</ecNumber>
    </recommendedName>
    <alternativeName>
        <fullName evidence="8">D-fructose-6-phosphate amidotransferase</fullName>
    </alternativeName>
    <alternativeName>
        <fullName evidence="8">GFAT</fullName>
    </alternativeName>
    <alternativeName>
        <fullName evidence="8">Glucosamine-6-phosphate synthase</fullName>
    </alternativeName>
    <alternativeName>
        <fullName evidence="8">Hexosephosphate aminotransferase</fullName>
    </alternativeName>
    <alternativeName>
        <fullName evidence="8">L-glutamine--D-fructose-6-phosphate amidotransferase</fullName>
    </alternativeName>
</protein>
<keyword evidence="12" id="KW-1185">Reference proteome</keyword>
<evidence type="ECO:0000256" key="4">
    <source>
        <dbReference type="ARBA" id="ARBA00022576"/>
    </source>
</evidence>
<dbReference type="InterPro" id="IPR035490">
    <property type="entry name" value="GlmS/FrlB_SIS"/>
</dbReference>
<dbReference type="RefSeq" id="WP_207970738.1">
    <property type="nucleotide sequence ID" value="NZ_CP071795.1"/>
</dbReference>
<dbReference type="NCBIfam" id="TIGR01135">
    <property type="entry name" value="glmS"/>
    <property type="match status" value="1"/>
</dbReference>
<dbReference type="Proteomes" id="UP000663935">
    <property type="component" value="Chromosome"/>
</dbReference>